<dbReference type="Pfam" id="PF16787">
    <property type="entry name" value="NDC10_II"/>
    <property type="match status" value="1"/>
</dbReference>
<dbReference type="AlphaFoldDB" id="A0A8I3A3P3"/>
<dbReference type="InterPro" id="IPR038279">
    <property type="entry name" value="Ndc10_dom2_sf"/>
</dbReference>
<proteinExistence type="predicted"/>
<dbReference type="EMBL" id="JAGFBS010000048">
    <property type="protein sequence ID" value="KAG6370583.1"/>
    <property type="molecule type" value="Genomic_DNA"/>
</dbReference>
<evidence type="ECO:0000313" key="4">
    <source>
        <dbReference type="Proteomes" id="UP000683000"/>
    </source>
</evidence>
<sequence length="468" mass="52200">MAPTHRAPSPLPPLDLLLCAVKRARTRHNPSIPARSPDPASTSSKTIGLRATEDLLGQHNRHSTNSGVSSRQPPSVPDLPHPLLAAVTSPHMQRSLTLLEQETHDWAWFEQEQLRIAASDLSRVALPVFPVTAAKVAAFLHHETTRKKLKHRSKSEMIEGSSLGKSHIAQVINALENYRLNHKHEHPRDHETRSSLQKDVHICMFESASKHNEPSRIERSQAIKAAGTTSDTHSNKELRQCSLWALTEFTGQQHIFIDHHEHITVMHKNNVDITKKTHAGHHYTALTAHAHGTSTSGTKVLGGWNESGSFNSVYDRAFPLDALLGAAMYNARCPKEYALLCSCLVPPRDLLNQVFPFVESAQAGLQEHIHDSSLVIDITLKQFLSILTWFHTVLLQDSAILYSQHPELPVFQFHPFNTSQFRTFANQSVQQVASAEEASQLAFQNLPQHLIVSLQGIITNLSLEQQAQ</sequence>
<keyword evidence="4" id="KW-1185">Reference proteome</keyword>
<reference evidence="3" key="1">
    <citation type="submission" date="2021-03" db="EMBL/GenBank/DDBJ databases">
        <title>Evolutionary innovations through gain and loss of genes in the ectomycorrhizal Boletales.</title>
        <authorList>
            <person name="Wu G."/>
            <person name="Miyauchi S."/>
            <person name="Morin E."/>
            <person name="Yang Z.-L."/>
            <person name="Xu J."/>
            <person name="Martin F.M."/>
        </authorList>
    </citation>
    <scope>NUCLEOTIDE SEQUENCE</scope>
    <source>
        <strain evidence="3">BR01</strain>
    </source>
</reference>
<evidence type="ECO:0000313" key="3">
    <source>
        <dbReference type="EMBL" id="KAG6370583.1"/>
    </source>
</evidence>
<accession>A0A8I3A3P3</accession>
<comment type="caution">
    <text evidence="3">The sequence shown here is derived from an EMBL/GenBank/DDBJ whole genome shotgun (WGS) entry which is preliminary data.</text>
</comment>
<name>A0A8I3A3P3_9AGAM</name>
<dbReference type="InterPro" id="IPR031872">
    <property type="entry name" value="NDC10_II"/>
</dbReference>
<dbReference type="OrthoDB" id="2649303at2759"/>
<feature type="region of interest" description="Disordered" evidence="1">
    <location>
        <begin position="27"/>
        <end position="46"/>
    </location>
</feature>
<gene>
    <name evidence="3" type="ORF">JVT61DRAFT_11380</name>
</gene>
<feature type="compositionally biased region" description="Polar residues" evidence="1">
    <location>
        <begin position="63"/>
        <end position="73"/>
    </location>
</feature>
<feature type="region of interest" description="Disordered" evidence="1">
    <location>
        <begin position="59"/>
        <end position="79"/>
    </location>
</feature>
<evidence type="ECO:0000259" key="2">
    <source>
        <dbReference type="Pfam" id="PF16787"/>
    </source>
</evidence>
<dbReference type="Gene3D" id="1.10.443.20">
    <property type="entry name" value="Centromere DNA-binding protein complex CBF3 subunit, domain 2"/>
    <property type="match status" value="1"/>
</dbReference>
<feature type="domain" description="Ndc10" evidence="2">
    <location>
        <begin position="265"/>
        <end position="421"/>
    </location>
</feature>
<organism evidence="3 4">
    <name type="scientific">Boletus reticuloceps</name>
    <dbReference type="NCBI Taxonomy" id="495285"/>
    <lineage>
        <taxon>Eukaryota</taxon>
        <taxon>Fungi</taxon>
        <taxon>Dikarya</taxon>
        <taxon>Basidiomycota</taxon>
        <taxon>Agaricomycotina</taxon>
        <taxon>Agaricomycetes</taxon>
        <taxon>Agaricomycetidae</taxon>
        <taxon>Boletales</taxon>
        <taxon>Boletineae</taxon>
        <taxon>Boletaceae</taxon>
        <taxon>Boletoideae</taxon>
        <taxon>Boletus</taxon>
    </lineage>
</organism>
<protein>
    <recommendedName>
        <fullName evidence="2">Ndc10 domain-containing protein</fullName>
    </recommendedName>
</protein>
<dbReference type="GO" id="GO:0003677">
    <property type="term" value="F:DNA binding"/>
    <property type="evidence" value="ECO:0007669"/>
    <property type="project" value="InterPro"/>
</dbReference>
<evidence type="ECO:0000256" key="1">
    <source>
        <dbReference type="SAM" id="MobiDB-lite"/>
    </source>
</evidence>
<dbReference type="Proteomes" id="UP000683000">
    <property type="component" value="Unassembled WGS sequence"/>
</dbReference>